<dbReference type="InterPro" id="IPR036736">
    <property type="entry name" value="ACP-like_sf"/>
</dbReference>
<evidence type="ECO:0000313" key="3">
    <source>
        <dbReference type="EMBL" id="QTR04114.1"/>
    </source>
</evidence>
<feature type="domain" description="Carrier" evidence="1">
    <location>
        <begin position="4"/>
        <end position="82"/>
    </location>
</feature>
<gene>
    <name evidence="3" type="ORF">J7S33_03795</name>
    <name evidence="2" type="ORF">JOE68_000717</name>
</gene>
<evidence type="ECO:0000313" key="5">
    <source>
        <dbReference type="Proteomes" id="UP001195724"/>
    </source>
</evidence>
<name>A0A8T8I2A5_9PSEU</name>
<dbReference type="Pfam" id="PF00550">
    <property type="entry name" value="PP-binding"/>
    <property type="match status" value="1"/>
</dbReference>
<evidence type="ECO:0000313" key="2">
    <source>
        <dbReference type="EMBL" id="MBM7809852.1"/>
    </source>
</evidence>
<dbReference type="SUPFAM" id="SSF47336">
    <property type="entry name" value="ACP-like"/>
    <property type="match status" value="1"/>
</dbReference>
<dbReference type="Proteomes" id="UP000671828">
    <property type="component" value="Chromosome"/>
</dbReference>
<dbReference type="AlphaFoldDB" id="A0A8T8I2A5"/>
<evidence type="ECO:0000313" key="4">
    <source>
        <dbReference type="Proteomes" id="UP000671828"/>
    </source>
</evidence>
<dbReference type="InterPro" id="IPR009081">
    <property type="entry name" value="PP-bd_ACP"/>
</dbReference>
<dbReference type="PROSITE" id="PS50075">
    <property type="entry name" value="CARRIER"/>
    <property type="match status" value="1"/>
</dbReference>
<accession>A0A8T8I2A5</accession>
<reference evidence="3" key="2">
    <citation type="submission" date="2021-04" db="EMBL/GenBank/DDBJ databases">
        <title>Saccharothrix algeriensis WGS.</title>
        <authorList>
            <person name="Stuskova K."/>
            <person name="Hakalova E."/>
            <person name="Tebbal A.B."/>
            <person name="Eichmeier A."/>
        </authorList>
    </citation>
    <scope>NUCLEOTIDE SEQUENCE</scope>
    <source>
        <strain evidence="3">NRRL B-24137</strain>
    </source>
</reference>
<protein>
    <submittedName>
        <fullName evidence="2">Polyketide biosynthesis acyl carrier protein</fullName>
    </submittedName>
</protein>
<proteinExistence type="predicted"/>
<keyword evidence="5" id="KW-1185">Reference proteome</keyword>
<sequence>MAAPTRDEVFAVLKEQVLAVAPDLDPVAVVPGASMAELGVDSLDRVDVVVAAVEALGVDAPLHGLGRAANLGELTELLRAGVAP</sequence>
<dbReference type="Gene3D" id="1.10.1200.10">
    <property type="entry name" value="ACP-like"/>
    <property type="match status" value="1"/>
</dbReference>
<dbReference type="EMBL" id="CP072788">
    <property type="protein sequence ID" value="QTR04114.1"/>
    <property type="molecule type" value="Genomic_DNA"/>
</dbReference>
<reference evidence="2 5" key="1">
    <citation type="submission" date="2021-01" db="EMBL/GenBank/DDBJ databases">
        <title>Sequencing the genomes of 1000 actinobacteria strains.</title>
        <authorList>
            <person name="Klenk H.-P."/>
        </authorList>
    </citation>
    <scope>NUCLEOTIDE SEQUENCE [LARGE SCALE GENOMIC DNA]</scope>
    <source>
        <strain evidence="2 5">DSM 44581</strain>
    </source>
</reference>
<evidence type="ECO:0000259" key="1">
    <source>
        <dbReference type="PROSITE" id="PS50075"/>
    </source>
</evidence>
<dbReference type="EMBL" id="JAFBCL010000001">
    <property type="protein sequence ID" value="MBM7809852.1"/>
    <property type="molecule type" value="Genomic_DNA"/>
</dbReference>
<dbReference type="RefSeq" id="WP_204840913.1">
    <property type="nucleotide sequence ID" value="NZ_JAFBCL010000001.1"/>
</dbReference>
<dbReference type="Proteomes" id="UP001195724">
    <property type="component" value="Unassembled WGS sequence"/>
</dbReference>
<organism evidence="3 4">
    <name type="scientific">Saccharothrix algeriensis</name>
    <dbReference type="NCBI Taxonomy" id="173560"/>
    <lineage>
        <taxon>Bacteria</taxon>
        <taxon>Bacillati</taxon>
        <taxon>Actinomycetota</taxon>
        <taxon>Actinomycetes</taxon>
        <taxon>Pseudonocardiales</taxon>
        <taxon>Pseudonocardiaceae</taxon>
        <taxon>Saccharothrix</taxon>
    </lineage>
</organism>